<accession>A0ABZ0QGG9</accession>
<dbReference type="Proteomes" id="UP001304071">
    <property type="component" value="Chromosome 2"/>
</dbReference>
<comment type="subcellular location">
    <subcellularLocation>
        <location evidence="1">Cell membrane</location>
        <topology evidence="1">Multi-pass membrane protein</topology>
    </subcellularLocation>
</comment>
<dbReference type="Pfam" id="PF02028">
    <property type="entry name" value="BCCT"/>
    <property type="match status" value="1"/>
</dbReference>
<dbReference type="NCBIfam" id="TIGR00842">
    <property type="entry name" value="bcct"/>
    <property type="match status" value="1"/>
</dbReference>
<feature type="transmembrane region" description="Helical" evidence="8">
    <location>
        <begin position="262"/>
        <end position="281"/>
    </location>
</feature>
<evidence type="ECO:0000256" key="2">
    <source>
        <dbReference type="ARBA" id="ARBA00005658"/>
    </source>
</evidence>
<keyword evidence="4" id="KW-1003">Cell membrane</keyword>
<feature type="transmembrane region" description="Helical" evidence="8">
    <location>
        <begin position="118"/>
        <end position="139"/>
    </location>
</feature>
<keyword evidence="7 8" id="KW-0472">Membrane</keyword>
<dbReference type="RefSeq" id="WP_261897565.1">
    <property type="nucleotide sequence ID" value="NZ_AP024896.1"/>
</dbReference>
<feature type="transmembrane region" description="Helical" evidence="8">
    <location>
        <begin position="176"/>
        <end position="194"/>
    </location>
</feature>
<dbReference type="InterPro" id="IPR000060">
    <property type="entry name" value="BCCT_transptr"/>
</dbReference>
<keyword evidence="6 8" id="KW-1133">Transmembrane helix</keyword>
<keyword evidence="5 8" id="KW-0812">Transmembrane</keyword>
<feature type="transmembrane region" description="Helical" evidence="8">
    <location>
        <begin position="498"/>
        <end position="522"/>
    </location>
</feature>
<keyword evidence="3" id="KW-0813">Transport</keyword>
<feature type="transmembrane region" description="Helical" evidence="8">
    <location>
        <begin position="80"/>
        <end position="98"/>
    </location>
</feature>
<feature type="transmembrane region" description="Helical" evidence="8">
    <location>
        <begin position="428"/>
        <end position="447"/>
    </location>
</feature>
<dbReference type="EMBL" id="CP138204">
    <property type="protein sequence ID" value="WPC75583.1"/>
    <property type="molecule type" value="Genomic_DNA"/>
</dbReference>
<dbReference type="InterPro" id="IPR018093">
    <property type="entry name" value="BCCT_CS"/>
</dbReference>
<feature type="transmembrane region" description="Helical" evidence="8">
    <location>
        <begin position="293"/>
        <end position="321"/>
    </location>
</feature>
<reference evidence="9 10" key="1">
    <citation type="submission" date="2023-11" db="EMBL/GenBank/DDBJ databases">
        <title>Plant-associative lifestyle of Vibrio porteresiae and its evolutionary dynamics.</title>
        <authorList>
            <person name="Rameshkumar N."/>
            <person name="Kirti K."/>
        </authorList>
    </citation>
    <scope>NUCLEOTIDE SEQUENCE [LARGE SCALE GENOMIC DNA]</scope>
    <source>
        <strain evidence="9 10">MSSRF30</strain>
    </source>
</reference>
<dbReference type="PROSITE" id="PS01303">
    <property type="entry name" value="BCCT"/>
    <property type="match status" value="1"/>
</dbReference>
<evidence type="ECO:0000256" key="7">
    <source>
        <dbReference type="ARBA" id="ARBA00023136"/>
    </source>
</evidence>
<feature type="transmembrane region" description="Helical" evidence="8">
    <location>
        <begin position="215"/>
        <end position="242"/>
    </location>
</feature>
<proteinExistence type="inferred from homology"/>
<evidence type="ECO:0000313" key="10">
    <source>
        <dbReference type="Proteomes" id="UP001304071"/>
    </source>
</evidence>
<evidence type="ECO:0000256" key="3">
    <source>
        <dbReference type="ARBA" id="ARBA00022448"/>
    </source>
</evidence>
<keyword evidence="10" id="KW-1185">Reference proteome</keyword>
<evidence type="ECO:0000256" key="1">
    <source>
        <dbReference type="ARBA" id="ARBA00004651"/>
    </source>
</evidence>
<gene>
    <name evidence="9" type="ORF">R8Z52_21905</name>
</gene>
<feature type="transmembrane region" description="Helical" evidence="8">
    <location>
        <begin position="341"/>
        <end position="364"/>
    </location>
</feature>
<evidence type="ECO:0000256" key="4">
    <source>
        <dbReference type="ARBA" id="ARBA00022475"/>
    </source>
</evidence>
<evidence type="ECO:0000256" key="5">
    <source>
        <dbReference type="ARBA" id="ARBA00022692"/>
    </source>
</evidence>
<dbReference type="PANTHER" id="PTHR30047:SF7">
    <property type="entry name" value="HIGH-AFFINITY CHOLINE TRANSPORT PROTEIN"/>
    <property type="match status" value="1"/>
</dbReference>
<dbReference type="PANTHER" id="PTHR30047">
    <property type="entry name" value="HIGH-AFFINITY CHOLINE TRANSPORT PROTEIN-RELATED"/>
    <property type="match status" value="1"/>
</dbReference>
<evidence type="ECO:0000256" key="6">
    <source>
        <dbReference type="ARBA" id="ARBA00022989"/>
    </source>
</evidence>
<comment type="similarity">
    <text evidence="2">Belongs to the BCCT transporter (TC 2.A.15) family.</text>
</comment>
<feature type="transmembrane region" description="Helical" evidence="8">
    <location>
        <begin position="41"/>
        <end position="60"/>
    </location>
</feature>
<evidence type="ECO:0000313" key="9">
    <source>
        <dbReference type="EMBL" id="WPC75583.1"/>
    </source>
</evidence>
<feature type="transmembrane region" description="Helical" evidence="8">
    <location>
        <begin position="376"/>
        <end position="394"/>
    </location>
</feature>
<sequence>MKSIASSPQRYKPVSEVNYDTDYCTGQDNVKIMGMDIHNPVFGISAGLIILFVILALSFPDQAKDSLMLARTWSIDNFDWFFMVGCNIFILFCAFLLLSPVGKIRLGGVTAKPDFSYVSWFCMLFAAGMGIGLMFWSVAEPVAYYTDWYGTPLNVPARTEEAKQLALSATMYHWGLHPWAIYAVVGLALAFFSYNKKLPLTIRSAFFPIFGERCWGFIGNFIDILAVLATIFGLATSLGFGAQQAAGGLSHLFGISSGLTTQIGFIIVVTSIAVISVVRGLDGGVKILSNINMFIAAALVAILVVVGPTLSIVHTFGNIAVGYAENFVPLSNWIGRDDTTWFHGWTVFYWAWWVSWSPFVGMFIARVSKGRTVREFIIAVLLVPTLVTMIWLSIMGGTAMEQATHGIGELANGISDVSLSMFQMFDHLPMSGLLSVVGIALVLLFFVTSSDSGSLVIDSITAGGKEDVPVVQRVFWAVMEGIIAAALLFGGGSEALTALQAGAIATGLPFTLVLILMCWSLYKGLITEKHLYR</sequence>
<protein>
    <submittedName>
        <fullName evidence="9">BCCT family transporter</fullName>
    </submittedName>
</protein>
<name>A0ABZ0QGG9_9VIBR</name>
<organism evidence="9 10">
    <name type="scientific">Vibrio porteresiae DSM 19223</name>
    <dbReference type="NCBI Taxonomy" id="1123496"/>
    <lineage>
        <taxon>Bacteria</taxon>
        <taxon>Pseudomonadati</taxon>
        <taxon>Pseudomonadota</taxon>
        <taxon>Gammaproteobacteria</taxon>
        <taxon>Vibrionales</taxon>
        <taxon>Vibrionaceae</taxon>
        <taxon>Vibrio</taxon>
    </lineage>
</organism>
<evidence type="ECO:0000256" key="8">
    <source>
        <dbReference type="SAM" id="Phobius"/>
    </source>
</evidence>
<feature type="transmembrane region" description="Helical" evidence="8">
    <location>
        <begin position="474"/>
        <end position="492"/>
    </location>
</feature>